<evidence type="ECO:0000313" key="2">
    <source>
        <dbReference type="Proteomes" id="UP000828390"/>
    </source>
</evidence>
<keyword evidence="2" id="KW-1185">Reference proteome</keyword>
<comment type="caution">
    <text evidence="1">The sequence shown here is derived from an EMBL/GenBank/DDBJ whole genome shotgun (WGS) entry which is preliminary data.</text>
</comment>
<sequence>MIELNKQRGELCLTDLFYRPEIQNSFPAVNYMFTLSRLIPSSTASVERLFSLMNSLCTPSRNKLLVGTLDSLLRLCMEADLSESDVENVIDIFKKKEWNIAL</sequence>
<dbReference type="AlphaFoldDB" id="A0A9D3YHV5"/>
<evidence type="ECO:0008006" key="3">
    <source>
        <dbReference type="Google" id="ProtNLM"/>
    </source>
</evidence>
<name>A0A9D3YHV5_DREPO</name>
<reference evidence="1" key="1">
    <citation type="journal article" date="2019" name="bioRxiv">
        <title>The Genome of the Zebra Mussel, Dreissena polymorpha: A Resource for Invasive Species Research.</title>
        <authorList>
            <person name="McCartney M.A."/>
            <person name="Auch B."/>
            <person name="Kono T."/>
            <person name="Mallez S."/>
            <person name="Zhang Y."/>
            <person name="Obille A."/>
            <person name="Becker A."/>
            <person name="Abrahante J.E."/>
            <person name="Garbe J."/>
            <person name="Badalamenti J.P."/>
            <person name="Herman A."/>
            <person name="Mangelson H."/>
            <person name="Liachko I."/>
            <person name="Sullivan S."/>
            <person name="Sone E.D."/>
            <person name="Koren S."/>
            <person name="Silverstein K.A.T."/>
            <person name="Beckman K.B."/>
            <person name="Gohl D.M."/>
        </authorList>
    </citation>
    <scope>NUCLEOTIDE SEQUENCE</scope>
    <source>
        <strain evidence="1">Duluth1</strain>
        <tissue evidence="1">Whole animal</tissue>
    </source>
</reference>
<organism evidence="1 2">
    <name type="scientific">Dreissena polymorpha</name>
    <name type="common">Zebra mussel</name>
    <name type="synonym">Mytilus polymorpha</name>
    <dbReference type="NCBI Taxonomy" id="45954"/>
    <lineage>
        <taxon>Eukaryota</taxon>
        <taxon>Metazoa</taxon>
        <taxon>Spiralia</taxon>
        <taxon>Lophotrochozoa</taxon>
        <taxon>Mollusca</taxon>
        <taxon>Bivalvia</taxon>
        <taxon>Autobranchia</taxon>
        <taxon>Heteroconchia</taxon>
        <taxon>Euheterodonta</taxon>
        <taxon>Imparidentia</taxon>
        <taxon>Neoheterodontei</taxon>
        <taxon>Myida</taxon>
        <taxon>Dreissenoidea</taxon>
        <taxon>Dreissenidae</taxon>
        <taxon>Dreissena</taxon>
    </lineage>
</organism>
<accession>A0A9D3YHV5</accession>
<dbReference type="EMBL" id="JAIWYP010000015">
    <property type="protein sequence ID" value="KAH3699200.1"/>
    <property type="molecule type" value="Genomic_DNA"/>
</dbReference>
<evidence type="ECO:0000313" key="1">
    <source>
        <dbReference type="EMBL" id="KAH3699200.1"/>
    </source>
</evidence>
<proteinExistence type="predicted"/>
<dbReference type="Proteomes" id="UP000828390">
    <property type="component" value="Unassembled WGS sequence"/>
</dbReference>
<reference evidence="1" key="2">
    <citation type="submission" date="2020-11" db="EMBL/GenBank/DDBJ databases">
        <authorList>
            <person name="McCartney M.A."/>
            <person name="Auch B."/>
            <person name="Kono T."/>
            <person name="Mallez S."/>
            <person name="Becker A."/>
            <person name="Gohl D.M."/>
            <person name="Silverstein K.A.T."/>
            <person name="Koren S."/>
            <person name="Bechman K.B."/>
            <person name="Herman A."/>
            <person name="Abrahante J.E."/>
            <person name="Garbe J."/>
        </authorList>
    </citation>
    <scope>NUCLEOTIDE SEQUENCE</scope>
    <source>
        <strain evidence="1">Duluth1</strain>
        <tissue evidence="1">Whole animal</tissue>
    </source>
</reference>
<protein>
    <recommendedName>
        <fullName evidence="3">HAT C-terminal dimerisation domain-containing protein</fullName>
    </recommendedName>
</protein>
<gene>
    <name evidence="1" type="ORF">DPMN_074154</name>
</gene>